<dbReference type="SUPFAM" id="SSF46689">
    <property type="entry name" value="Homeodomain-like"/>
    <property type="match status" value="1"/>
</dbReference>
<dbReference type="InterPro" id="IPR001647">
    <property type="entry name" value="HTH_TetR"/>
</dbReference>
<evidence type="ECO:0000259" key="3">
    <source>
        <dbReference type="PROSITE" id="PS50977"/>
    </source>
</evidence>
<feature type="domain" description="HTH tetR-type" evidence="3">
    <location>
        <begin position="3"/>
        <end position="63"/>
    </location>
</feature>
<accession>A0A919TUH7</accession>
<feature type="DNA-binding region" description="H-T-H motif" evidence="2">
    <location>
        <begin position="26"/>
        <end position="45"/>
    </location>
</feature>
<evidence type="ECO:0000313" key="5">
    <source>
        <dbReference type="Proteomes" id="UP000623608"/>
    </source>
</evidence>
<keyword evidence="5" id="KW-1185">Reference proteome</keyword>
<dbReference type="PROSITE" id="PS50977">
    <property type="entry name" value="HTH_TETR_2"/>
    <property type="match status" value="1"/>
</dbReference>
<evidence type="ECO:0000256" key="2">
    <source>
        <dbReference type="PROSITE-ProRule" id="PRU00335"/>
    </source>
</evidence>
<evidence type="ECO:0000313" key="4">
    <source>
        <dbReference type="EMBL" id="GIF22339.1"/>
    </source>
</evidence>
<dbReference type="InterPro" id="IPR009057">
    <property type="entry name" value="Homeodomain-like_sf"/>
</dbReference>
<evidence type="ECO:0000256" key="1">
    <source>
        <dbReference type="ARBA" id="ARBA00023125"/>
    </source>
</evidence>
<dbReference type="Gene3D" id="1.10.357.10">
    <property type="entry name" value="Tetracycline Repressor, domain 2"/>
    <property type="match status" value="1"/>
</dbReference>
<keyword evidence="1 2" id="KW-0238">DNA-binding</keyword>
<sequence length="181" mass="19071">MADGRRAELLELAYAYVRDHGLSGLSLRPLAAAIGSSPRVLLFLFGSKEELIRALLARARADELALLASLGAPDGLPAAAQAVWGWLSDPAHAPLLRLWLEAYARSTVDGDAGPWTGFARATVADWLAVLERADPSADPARRTAVLAVLRGALLDLLATGDTARTTAAVHLALFVGLKSDV</sequence>
<comment type="caution">
    <text evidence="4">The sequence shown here is derived from an EMBL/GenBank/DDBJ whole genome shotgun (WGS) entry which is preliminary data.</text>
</comment>
<organism evidence="4 5">
    <name type="scientific">Paractinoplanes tereljensis</name>
    <dbReference type="NCBI Taxonomy" id="571912"/>
    <lineage>
        <taxon>Bacteria</taxon>
        <taxon>Bacillati</taxon>
        <taxon>Actinomycetota</taxon>
        <taxon>Actinomycetes</taxon>
        <taxon>Micromonosporales</taxon>
        <taxon>Micromonosporaceae</taxon>
        <taxon>Paractinoplanes</taxon>
    </lineage>
</organism>
<dbReference type="AlphaFoldDB" id="A0A919TUH7"/>
<dbReference type="GO" id="GO:0003677">
    <property type="term" value="F:DNA binding"/>
    <property type="evidence" value="ECO:0007669"/>
    <property type="project" value="UniProtKB-UniRule"/>
</dbReference>
<dbReference type="EMBL" id="BOMY01000034">
    <property type="protein sequence ID" value="GIF22339.1"/>
    <property type="molecule type" value="Genomic_DNA"/>
</dbReference>
<dbReference type="RefSeq" id="WP_203809764.1">
    <property type="nucleotide sequence ID" value="NZ_BOMY01000034.1"/>
</dbReference>
<reference evidence="4" key="1">
    <citation type="submission" date="2021-01" db="EMBL/GenBank/DDBJ databases">
        <title>Whole genome shotgun sequence of Actinoplanes tereljensis NBRC 105297.</title>
        <authorList>
            <person name="Komaki H."/>
            <person name="Tamura T."/>
        </authorList>
    </citation>
    <scope>NUCLEOTIDE SEQUENCE</scope>
    <source>
        <strain evidence="4">NBRC 105297</strain>
    </source>
</reference>
<gene>
    <name evidence="4" type="ORF">Ate02nite_50690</name>
</gene>
<dbReference type="Pfam" id="PF00440">
    <property type="entry name" value="TetR_N"/>
    <property type="match status" value="1"/>
</dbReference>
<protein>
    <submittedName>
        <fullName evidence="4">TetR family transcriptional regulator</fullName>
    </submittedName>
</protein>
<proteinExistence type="predicted"/>
<name>A0A919TUH7_9ACTN</name>
<dbReference type="Proteomes" id="UP000623608">
    <property type="component" value="Unassembled WGS sequence"/>
</dbReference>